<dbReference type="EMBL" id="KV878210">
    <property type="protein sequence ID" value="OJJ39595.1"/>
    <property type="molecule type" value="Genomic_DNA"/>
</dbReference>
<gene>
    <name evidence="1" type="ORF">ASPWEDRAFT_37413</name>
</gene>
<proteinExistence type="predicted"/>
<sequence>MNRWLVGGAGEVQAVIITKWTEIGNTKEVTGSIELYTLARDGTPRLSQREVCTMISGVLVRLADYNQEVFPIPAGTGPGAQRIRLTRRMLFGKGLSPGRNPRDVFGLDVDNLRVHARESLARMNLRPAT</sequence>
<dbReference type="OrthoDB" id="76567at2759"/>
<dbReference type="Proteomes" id="UP000184383">
    <property type="component" value="Unassembled WGS sequence"/>
</dbReference>
<accession>A0A1L9RXF6</accession>
<keyword evidence="2" id="KW-1185">Reference proteome</keyword>
<name>A0A1L9RXF6_ASPWE</name>
<organism evidence="1 2">
    <name type="scientific">Aspergillus wentii DTO 134E9</name>
    <dbReference type="NCBI Taxonomy" id="1073089"/>
    <lineage>
        <taxon>Eukaryota</taxon>
        <taxon>Fungi</taxon>
        <taxon>Dikarya</taxon>
        <taxon>Ascomycota</taxon>
        <taxon>Pezizomycotina</taxon>
        <taxon>Eurotiomycetes</taxon>
        <taxon>Eurotiomycetidae</taxon>
        <taxon>Eurotiales</taxon>
        <taxon>Aspergillaceae</taxon>
        <taxon>Aspergillus</taxon>
        <taxon>Aspergillus subgen. Cremei</taxon>
    </lineage>
</organism>
<reference evidence="2" key="1">
    <citation type="journal article" date="2017" name="Genome Biol.">
        <title>Comparative genomics reveals high biological diversity and specific adaptations in the industrially and medically important fungal genus Aspergillus.</title>
        <authorList>
            <person name="de Vries R.P."/>
            <person name="Riley R."/>
            <person name="Wiebenga A."/>
            <person name="Aguilar-Osorio G."/>
            <person name="Amillis S."/>
            <person name="Uchima C.A."/>
            <person name="Anderluh G."/>
            <person name="Asadollahi M."/>
            <person name="Askin M."/>
            <person name="Barry K."/>
            <person name="Battaglia E."/>
            <person name="Bayram O."/>
            <person name="Benocci T."/>
            <person name="Braus-Stromeyer S.A."/>
            <person name="Caldana C."/>
            <person name="Canovas D."/>
            <person name="Cerqueira G.C."/>
            <person name="Chen F."/>
            <person name="Chen W."/>
            <person name="Choi C."/>
            <person name="Clum A."/>
            <person name="Dos Santos R.A."/>
            <person name="Damasio A.R."/>
            <person name="Diallinas G."/>
            <person name="Emri T."/>
            <person name="Fekete E."/>
            <person name="Flipphi M."/>
            <person name="Freyberg S."/>
            <person name="Gallo A."/>
            <person name="Gournas C."/>
            <person name="Habgood R."/>
            <person name="Hainaut M."/>
            <person name="Harispe M.L."/>
            <person name="Henrissat B."/>
            <person name="Hilden K.S."/>
            <person name="Hope R."/>
            <person name="Hossain A."/>
            <person name="Karabika E."/>
            <person name="Karaffa L."/>
            <person name="Karanyi Z."/>
            <person name="Krasevec N."/>
            <person name="Kuo A."/>
            <person name="Kusch H."/>
            <person name="LaButti K."/>
            <person name="Lagendijk E.L."/>
            <person name="Lapidus A."/>
            <person name="Levasseur A."/>
            <person name="Lindquist E."/>
            <person name="Lipzen A."/>
            <person name="Logrieco A.F."/>
            <person name="MacCabe A."/>
            <person name="Maekelae M.R."/>
            <person name="Malavazi I."/>
            <person name="Melin P."/>
            <person name="Meyer V."/>
            <person name="Mielnichuk N."/>
            <person name="Miskei M."/>
            <person name="Molnar A.P."/>
            <person name="Mule G."/>
            <person name="Ngan C.Y."/>
            <person name="Orejas M."/>
            <person name="Orosz E."/>
            <person name="Ouedraogo J.P."/>
            <person name="Overkamp K.M."/>
            <person name="Park H.-S."/>
            <person name="Perrone G."/>
            <person name="Piumi F."/>
            <person name="Punt P.J."/>
            <person name="Ram A.F."/>
            <person name="Ramon A."/>
            <person name="Rauscher S."/>
            <person name="Record E."/>
            <person name="Riano-Pachon D.M."/>
            <person name="Robert V."/>
            <person name="Roehrig J."/>
            <person name="Ruller R."/>
            <person name="Salamov A."/>
            <person name="Salih N.S."/>
            <person name="Samson R.A."/>
            <person name="Sandor E."/>
            <person name="Sanguinetti M."/>
            <person name="Schuetze T."/>
            <person name="Sepcic K."/>
            <person name="Shelest E."/>
            <person name="Sherlock G."/>
            <person name="Sophianopoulou V."/>
            <person name="Squina F.M."/>
            <person name="Sun H."/>
            <person name="Susca A."/>
            <person name="Todd R.B."/>
            <person name="Tsang A."/>
            <person name="Unkles S.E."/>
            <person name="van de Wiele N."/>
            <person name="van Rossen-Uffink D."/>
            <person name="Oliveira J.V."/>
            <person name="Vesth T.C."/>
            <person name="Visser J."/>
            <person name="Yu J.-H."/>
            <person name="Zhou M."/>
            <person name="Andersen M.R."/>
            <person name="Archer D.B."/>
            <person name="Baker S.E."/>
            <person name="Benoit I."/>
            <person name="Brakhage A.A."/>
            <person name="Braus G.H."/>
            <person name="Fischer R."/>
            <person name="Frisvad J.C."/>
            <person name="Goldman G.H."/>
            <person name="Houbraken J."/>
            <person name="Oakley B."/>
            <person name="Pocsi I."/>
            <person name="Scazzocchio C."/>
            <person name="Seiboth B."/>
            <person name="vanKuyk P.A."/>
            <person name="Wortman J."/>
            <person name="Dyer P.S."/>
            <person name="Grigoriev I.V."/>
        </authorList>
    </citation>
    <scope>NUCLEOTIDE SEQUENCE [LARGE SCALE GENOMIC DNA]</scope>
    <source>
        <strain evidence="2">DTO 134E9</strain>
    </source>
</reference>
<protein>
    <submittedName>
        <fullName evidence="1">Uncharacterized protein</fullName>
    </submittedName>
</protein>
<dbReference type="GeneID" id="63750516"/>
<dbReference type="RefSeq" id="XP_040693271.1">
    <property type="nucleotide sequence ID" value="XM_040834668.1"/>
</dbReference>
<dbReference type="STRING" id="1073089.A0A1L9RXF6"/>
<dbReference type="AlphaFoldDB" id="A0A1L9RXF6"/>
<dbReference type="VEuPathDB" id="FungiDB:ASPWEDRAFT_37413"/>
<evidence type="ECO:0000313" key="1">
    <source>
        <dbReference type="EMBL" id="OJJ39595.1"/>
    </source>
</evidence>
<evidence type="ECO:0000313" key="2">
    <source>
        <dbReference type="Proteomes" id="UP000184383"/>
    </source>
</evidence>